<accession>A0A0C3PER7</accession>
<dbReference type="EMBL" id="KN831963">
    <property type="protein sequence ID" value="KIO06334.1"/>
    <property type="molecule type" value="Genomic_DNA"/>
</dbReference>
<protein>
    <submittedName>
        <fullName evidence="1">Uncharacterized protein</fullName>
    </submittedName>
</protein>
<reference evidence="1 2" key="1">
    <citation type="submission" date="2014-04" db="EMBL/GenBank/DDBJ databases">
        <authorList>
            <consortium name="DOE Joint Genome Institute"/>
            <person name="Kuo A."/>
            <person name="Kohler A."/>
            <person name="Costa M.D."/>
            <person name="Nagy L.G."/>
            <person name="Floudas D."/>
            <person name="Copeland A."/>
            <person name="Barry K.W."/>
            <person name="Cichocki N."/>
            <person name="Veneault-Fourrey C."/>
            <person name="LaButti K."/>
            <person name="Lindquist E.A."/>
            <person name="Lipzen A."/>
            <person name="Lundell T."/>
            <person name="Morin E."/>
            <person name="Murat C."/>
            <person name="Sun H."/>
            <person name="Tunlid A."/>
            <person name="Henrissat B."/>
            <person name="Grigoriev I.V."/>
            <person name="Hibbett D.S."/>
            <person name="Martin F."/>
            <person name="Nordberg H.P."/>
            <person name="Cantor M.N."/>
            <person name="Hua S.X."/>
        </authorList>
    </citation>
    <scope>NUCLEOTIDE SEQUENCE [LARGE SCALE GENOMIC DNA]</scope>
    <source>
        <strain evidence="1 2">Marx 270</strain>
    </source>
</reference>
<keyword evidence="2" id="KW-1185">Reference proteome</keyword>
<dbReference type="AlphaFoldDB" id="A0A0C3PER7"/>
<evidence type="ECO:0000313" key="2">
    <source>
        <dbReference type="Proteomes" id="UP000054217"/>
    </source>
</evidence>
<dbReference type="HOGENOM" id="CLU_2923624_0_0_1"/>
<name>A0A0C3PER7_PISTI</name>
<evidence type="ECO:0000313" key="1">
    <source>
        <dbReference type="EMBL" id="KIO06334.1"/>
    </source>
</evidence>
<dbReference type="Proteomes" id="UP000054217">
    <property type="component" value="Unassembled WGS sequence"/>
</dbReference>
<gene>
    <name evidence="1" type="ORF">M404DRAFT_478516</name>
</gene>
<dbReference type="InParanoid" id="A0A0C3PER7"/>
<sequence length="61" mass="7093">MKGAEHVVVVTSWWKKRNSGTEGKWRQVEKAHLRPRNDRQSELKMERKTGASLAVMLEESD</sequence>
<proteinExistence type="predicted"/>
<organism evidence="1 2">
    <name type="scientific">Pisolithus tinctorius Marx 270</name>
    <dbReference type="NCBI Taxonomy" id="870435"/>
    <lineage>
        <taxon>Eukaryota</taxon>
        <taxon>Fungi</taxon>
        <taxon>Dikarya</taxon>
        <taxon>Basidiomycota</taxon>
        <taxon>Agaricomycotina</taxon>
        <taxon>Agaricomycetes</taxon>
        <taxon>Agaricomycetidae</taxon>
        <taxon>Boletales</taxon>
        <taxon>Sclerodermatineae</taxon>
        <taxon>Pisolithaceae</taxon>
        <taxon>Pisolithus</taxon>
    </lineage>
</organism>
<reference evidence="2" key="2">
    <citation type="submission" date="2015-01" db="EMBL/GenBank/DDBJ databases">
        <title>Evolutionary Origins and Diversification of the Mycorrhizal Mutualists.</title>
        <authorList>
            <consortium name="DOE Joint Genome Institute"/>
            <consortium name="Mycorrhizal Genomics Consortium"/>
            <person name="Kohler A."/>
            <person name="Kuo A."/>
            <person name="Nagy L.G."/>
            <person name="Floudas D."/>
            <person name="Copeland A."/>
            <person name="Barry K.W."/>
            <person name="Cichocki N."/>
            <person name="Veneault-Fourrey C."/>
            <person name="LaButti K."/>
            <person name="Lindquist E.A."/>
            <person name="Lipzen A."/>
            <person name="Lundell T."/>
            <person name="Morin E."/>
            <person name="Murat C."/>
            <person name="Riley R."/>
            <person name="Ohm R."/>
            <person name="Sun H."/>
            <person name="Tunlid A."/>
            <person name="Henrissat B."/>
            <person name="Grigoriev I.V."/>
            <person name="Hibbett D.S."/>
            <person name="Martin F."/>
        </authorList>
    </citation>
    <scope>NUCLEOTIDE SEQUENCE [LARGE SCALE GENOMIC DNA]</scope>
    <source>
        <strain evidence="2">Marx 270</strain>
    </source>
</reference>